<comment type="caution">
    <text evidence="2">The sequence shown here is derived from an EMBL/GenBank/DDBJ whole genome shotgun (WGS) entry which is preliminary data.</text>
</comment>
<feature type="region of interest" description="Disordered" evidence="1">
    <location>
        <begin position="1"/>
        <end position="72"/>
    </location>
</feature>
<feature type="compositionally biased region" description="Polar residues" evidence="1">
    <location>
        <begin position="57"/>
        <end position="67"/>
    </location>
</feature>
<accession>A0AAW2MJJ4</accession>
<reference evidence="2" key="1">
    <citation type="submission" date="2020-06" db="EMBL/GenBank/DDBJ databases">
        <authorList>
            <person name="Li T."/>
            <person name="Hu X."/>
            <person name="Zhang T."/>
            <person name="Song X."/>
            <person name="Zhang H."/>
            <person name="Dai N."/>
            <person name="Sheng W."/>
            <person name="Hou X."/>
            <person name="Wei L."/>
        </authorList>
    </citation>
    <scope>NUCLEOTIDE SEQUENCE</scope>
    <source>
        <strain evidence="2">G01</strain>
        <tissue evidence="2">Leaf</tissue>
    </source>
</reference>
<reference evidence="2" key="2">
    <citation type="journal article" date="2024" name="Plant">
        <title>Genomic evolution and insights into agronomic trait innovations of Sesamum species.</title>
        <authorList>
            <person name="Miao H."/>
            <person name="Wang L."/>
            <person name="Qu L."/>
            <person name="Liu H."/>
            <person name="Sun Y."/>
            <person name="Le M."/>
            <person name="Wang Q."/>
            <person name="Wei S."/>
            <person name="Zheng Y."/>
            <person name="Lin W."/>
            <person name="Duan Y."/>
            <person name="Cao H."/>
            <person name="Xiong S."/>
            <person name="Wang X."/>
            <person name="Wei L."/>
            <person name="Li C."/>
            <person name="Ma Q."/>
            <person name="Ju M."/>
            <person name="Zhao R."/>
            <person name="Li G."/>
            <person name="Mu C."/>
            <person name="Tian Q."/>
            <person name="Mei H."/>
            <person name="Zhang T."/>
            <person name="Gao T."/>
            <person name="Zhang H."/>
        </authorList>
    </citation>
    <scope>NUCLEOTIDE SEQUENCE</scope>
    <source>
        <strain evidence="2">G01</strain>
    </source>
</reference>
<feature type="compositionally biased region" description="Basic and acidic residues" evidence="1">
    <location>
        <begin position="45"/>
        <end position="55"/>
    </location>
</feature>
<evidence type="ECO:0000313" key="2">
    <source>
        <dbReference type="EMBL" id="KAL0331336.1"/>
    </source>
</evidence>
<evidence type="ECO:0000256" key="1">
    <source>
        <dbReference type="SAM" id="MobiDB-lite"/>
    </source>
</evidence>
<protein>
    <submittedName>
        <fullName evidence="2">Uncharacterized protein</fullName>
    </submittedName>
</protein>
<dbReference type="AlphaFoldDB" id="A0AAW2MJJ4"/>
<organism evidence="2">
    <name type="scientific">Sesamum angustifolium</name>
    <dbReference type="NCBI Taxonomy" id="2727405"/>
    <lineage>
        <taxon>Eukaryota</taxon>
        <taxon>Viridiplantae</taxon>
        <taxon>Streptophyta</taxon>
        <taxon>Embryophyta</taxon>
        <taxon>Tracheophyta</taxon>
        <taxon>Spermatophyta</taxon>
        <taxon>Magnoliopsida</taxon>
        <taxon>eudicotyledons</taxon>
        <taxon>Gunneridae</taxon>
        <taxon>Pentapetalae</taxon>
        <taxon>asterids</taxon>
        <taxon>lamiids</taxon>
        <taxon>Lamiales</taxon>
        <taxon>Pedaliaceae</taxon>
        <taxon>Sesamum</taxon>
    </lineage>
</organism>
<feature type="compositionally biased region" description="Pro residues" evidence="1">
    <location>
        <begin position="23"/>
        <end position="34"/>
    </location>
</feature>
<name>A0AAW2MJJ4_9LAMI</name>
<proteinExistence type="predicted"/>
<gene>
    <name evidence="2" type="ORF">Sangu_1679100</name>
</gene>
<dbReference type="EMBL" id="JACGWK010000010">
    <property type="protein sequence ID" value="KAL0331336.1"/>
    <property type="molecule type" value="Genomic_DNA"/>
</dbReference>
<sequence>MLGETPKLSTLKTLVHRRRQTGPFPPRHPSPLPINSPHHTHRGRISMEDPGHIRGQDASSASPTRTITPHLGSLPHILSLDTRLKVTIALTRKSLPINSPRLPLAPNPVRSHT</sequence>